<proteinExistence type="predicted"/>
<protein>
    <submittedName>
        <fullName evidence="2">Uncharacterized protein</fullName>
    </submittedName>
</protein>
<reference evidence="2 3" key="1">
    <citation type="submission" date="2024-09" db="EMBL/GenBank/DDBJ databases">
        <authorList>
            <person name="Sun Q."/>
            <person name="Mori K."/>
        </authorList>
    </citation>
    <scope>NUCLEOTIDE SEQUENCE [LARGE SCALE GENOMIC DNA]</scope>
    <source>
        <strain evidence="2 3">TBRC 4575</strain>
    </source>
</reference>
<name>A0ABV6K666_9LACO</name>
<accession>A0ABV6K666</accession>
<comment type="caution">
    <text evidence="2">The sequence shown here is derived from an EMBL/GenBank/DDBJ whole genome shotgun (WGS) entry which is preliminary data.</text>
</comment>
<organism evidence="2 3">
    <name type="scientific">Lactiplantibacillus plajomi</name>
    <dbReference type="NCBI Taxonomy" id="1457217"/>
    <lineage>
        <taxon>Bacteria</taxon>
        <taxon>Bacillati</taxon>
        <taxon>Bacillota</taxon>
        <taxon>Bacilli</taxon>
        <taxon>Lactobacillales</taxon>
        <taxon>Lactobacillaceae</taxon>
        <taxon>Lactiplantibacillus</taxon>
    </lineage>
</organism>
<evidence type="ECO:0000256" key="1">
    <source>
        <dbReference type="SAM" id="MobiDB-lite"/>
    </source>
</evidence>
<dbReference type="Proteomes" id="UP001589855">
    <property type="component" value="Unassembled WGS sequence"/>
</dbReference>
<gene>
    <name evidence="2" type="ORF">ACFFGS_12640</name>
</gene>
<feature type="compositionally biased region" description="Basic residues" evidence="1">
    <location>
        <begin position="9"/>
        <end position="24"/>
    </location>
</feature>
<dbReference type="RefSeq" id="WP_137644154.1">
    <property type="nucleotide sequence ID" value="NZ_BAABRM010000003.1"/>
</dbReference>
<dbReference type="EMBL" id="JBHLUK010000076">
    <property type="protein sequence ID" value="MFC0424975.1"/>
    <property type="molecule type" value="Genomic_DNA"/>
</dbReference>
<keyword evidence="3" id="KW-1185">Reference proteome</keyword>
<sequence>MVKQGHYARVSRQKKQRQLKQRHQAHADRVIAPAAVAEFLQVRYHLTRGKQQRPVLRKTMQHFLTQWLAQASASATTWDVTALTTATLQQFNRQLPWQGYALIDTAFADLQAFLQKEVPAVPLATRLQLSDPLTVTAWQRVLTTQLAVNALLGMLGGQLETVTTTQVDQLRAGLLTTTGAVDWAKAASLLGPVTVVPEDADAATHTWLAQLAKLTPKDFD</sequence>
<evidence type="ECO:0000313" key="2">
    <source>
        <dbReference type="EMBL" id="MFC0424975.1"/>
    </source>
</evidence>
<feature type="region of interest" description="Disordered" evidence="1">
    <location>
        <begin position="1"/>
        <end position="24"/>
    </location>
</feature>
<evidence type="ECO:0000313" key="3">
    <source>
        <dbReference type="Proteomes" id="UP001589855"/>
    </source>
</evidence>